<keyword evidence="3" id="KW-1185">Reference proteome</keyword>
<reference evidence="2 3" key="1">
    <citation type="submission" date="2020-08" db="EMBL/GenBank/DDBJ databases">
        <title>Genomic Encyclopedia of Type Strains, Phase IV (KMG-IV): sequencing the most valuable type-strain genomes for metagenomic binning, comparative biology and taxonomic classification.</title>
        <authorList>
            <person name="Goeker M."/>
        </authorList>
    </citation>
    <scope>NUCLEOTIDE SEQUENCE [LARGE SCALE GENOMIC DNA]</scope>
    <source>
        <strain evidence="2 3">DSM 29781</strain>
    </source>
</reference>
<dbReference type="RefSeq" id="WP_183964686.1">
    <property type="nucleotide sequence ID" value="NZ_BAABEW010000010.1"/>
</dbReference>
<evidence type="ECO:0000313" key="2">
    <source>
        <dbReference type="EMBL" id="MBB5270897.1"/>
    </source>
</evidence>
<gene>
    <name evidence="2" type="ORF">HNQ70_000901</name>
</gene>
<dbReference type="Gene3D" id="3.10.450.620">
    <property type="entry name" value="JHP933, nucleotidyltransferase-like core domain"/>
    <property type="match status" value="1"/>
</dbReference>
<organism evidence="2 3">
    <name type="scientific">Quisquiliibacterium transsilvanicum</name>
    <dbReference type="NCBI Taxonomy" id="1549638"/>
    <lineage>
        <taxon>Bacteria</taxon>
        <taxon>Pseudomonadati</taxon>
        <taxon>Pseudomonadota</taxon>
        <taxon>Betaproteobacteria</taxon>
        <taxon>Burkholderiales</taxon>
        <taxon>Burkholderiaceae</taxon>
        <taxon>Quisquiliibacterium</taxon>
    </lineage>
</organism>
<feature type="region of interest" description="Disordered" evidence="1">
    <location>
        <begin position="339"/>
        <end position="363"/>
    </location>
</feature>
<sequence length="363" mass="40046">MAERYLALSRRDQVEVLEQARENTGRPTHLLEKDAWVVWALGALFDSPLAADLTFKGGTSLSKAYKIIDRFSEDIDLTYDIRKLIADLTRGDEFLPANRSQASRWTKAVRDRLPEWIATSVVPILEAALQDARLDARLELTGAERDTLLLHYPAVAQGTGYVSPVVTLEFGGRATGEPHQVVPVTCEMDGQVEGVTFPSASPLVMSVARTFWEKATAAHVFCAQRRIRGERFARHWHDLAAIARNPRFSAVIEDRVVARAVAEHKSRFFSEKDAEGKTIDYFAATEGALHLVPEDAARDALAADYARMLEDQLMVGDALAFDTLMQACAELERRANSAFDPASMPSTVPGAHAPSSARRNTPA</sequence>
<dbReference type="Pfam" id="PF08843">
    <property type="entry name" value="AbiEii"/>
    <property type="match status" value="1"/>
</dbReference>
<dbReference type="AlphaFoldDB" id="A0A7W8M7T3"/>
<dbReference type="Proteomes" id="UP000532440">
    <property type="component" value="Unassembled WGS sequence"/>
</dbReference>
<comment type="caution">
    <text evidence="2">The sequence shown here is derived from an EMBL/GenBank/DDBJ whole genome shotgun (WGS) entry which is preliminary data.</text>
</comment>
<dbReference type="InterPro" id="IPR014942">
    <property type="entry name" value="AbiEii"/>
</dbReference>
<dbReference type="EMBL" id="JACHGB010000002">
    <property type="protein sequence ID" value="MBB5270897.1"/>
    <property type="molecule type" value="Genomic_DNA"/>
</dbReference>
<proteinExistence type="predicted"/>
<name>A0A7W8M7T3_9BURK</name>
<evidence type="ECO:0008006" key="4">
    <source>
        <dbReference type="Google" id="ProtNLM"/>
    </source>
</evidence>
<protein>
    <recommendedName>
        <fullName evidence="4">Nucleotidyl transferase AbiEii/AbiGii toxin family protein</fullName>
    </recommendedName>
</protein>
<evidence type="ECO:0000256" key="1">
    <source>
        <dbReference type="SAM" id="MobiDB-lite"/>
    </source>
</evidence>
<accession>A0A7W8M7T3</accession>
<evidence type="ECO:0000313" key="3">
    <source>
        <dbReference type="Proteomes" id="UP000532440"/>
    </source>
</evidence>